<protein>
    <submittedName>
        <fullName evidence="3">SGNH/GDSL hydrolase family protein</fullName>
    </submittedName>
</protein>
<dbReference type="SUPFAM" id="SSF52266">
    <property type="entry name" value="SGNH hydrolase"/>
    <property type="match status" value="1"/>
</dbReference>
<feature type="signal peptide" evidence="1">
    <location>
        <begin position="1"/>
        <end position="21"/>
    </location>
</feature>
<evidence type="ECO:0000313" key="4">
    <source>
        <dbReference type="Proteomes" id="UP001596391"/>
    </source>
</evidence>
<dbReference type="InterPro" id="IPR013830">
    <property type="entry name" value="SGNH_hydro"/>
</dbReference>
<feature type="chain" id="PRO_5045850414" evidence="1">
    <location>
        <begin position="22"/>
        <end position="248"/>
    </location>
</feature>
<keyword evidence="1" id="KW-0732">Signal</keyword>
<evidence type="ECO:0000259" key="2">
    <source>
        <dbReference type="Pfam" id="PF13472"/>
    </source>
</evidence>
<dbReference type="PANTHER" id="PTHR30383:SF5">
    <property type="entry name" value="SGNH HYDROLASE-TYPE ESTERASE DOMAIN-CONTAINING PROTEIN"/>
    <property type="match status" value="1"/>
</dbReference>
<dbReference type="GO" id="GO:0016787">
    <property type="term" value="F:hydrolase activity"/>
    <property type="evidence" value="ECO:0007669"/>
    <property type="project" value="UniProtKB-KW"/>
</dbReference>
<sequence length="248" mass="26723">MRALLLPFALALFAAPLLSQTAPTAQPAADPEKELATLKSRYEDFGCLKCYGAEDAMLAPQAGRVVFFGDSITAVWGREVGTFFPGKPYVNRGISGQTTSQMLLRFQQDVVRLHPELVVILAGTNDVAANTGPMTPEMTEDNLTSMVELAAANHIRVVMASVTPALDFPWRRGLNPAPKIRTLNAWIRSYAASHGLVYLDYYRALADADGGMKPGMSKEGVHPSEAGYAVMGPLAEKAVAEAMSRPKP</sequence>
<reference evidence="4" key="1">
    <citation type="journal article" date="2019" name="Int. J. Syst. Evol. Microbiol.">
        <title>The Global Catalogue of Microorganisms (GCM) 10K type strain sequencing project: providing services to taxonomists for standard genome sequencing and annotation.</title>
        <authorList>
            <consortium name="The Broad Institute Genomics Platform"/>
            <consortium name="The Broad Institute Genome Sequencing Center for Infectious Disease"/>
            <person name="Wu L."/>
            <person name="Ma J."/>
        </authorList>
    </citation>
    <scope>NUCLEOTIDE SEQUENCE [LARGE SCALE GENOMIC DNA]</scope>
    <source>
        <strain evidence="4">CGMCC 1.16026</strain>
    </source>
</reference>
<evidence type="ECO:0000256" key="1">
    <source>
        <dbReference type="SAM" id="SignalP"/>
    </source>
</evidence>
<dbReference type="EMBL" id="JBHSWI010000001">
    <property type="protein sequence ID" value="MFC6646368.1"/>
    <property type="molecule type" value="Genomic_DNA"/>
</dbReference>
<dbReference type="Proteomes" id="UP001596391">
    <property type="component" value="Unassembled WGS sequence"/>
</dbReference>
<dbReference type="RefSeq" id="WP_263370041.1">
    <property type="nucleotide sequence ID" value="NZ_JAGSYD010000001.1"/>
</dbReference>
<evidence type="ECO:0000313" key="3">
    <source>
        <dbReference type="EMBL" id="MFC6646368.1"/>
    </source>
</evidence>
<accession>A0ABW1ZBD9</accession>
<gene>
    <name evidence="3" type="ORF">ACFQBQ_12390</name>
</gene>
<dbReference type="PANTHER" id="PTHR30383">
    <property type="entry name" value="THIOESTERASE 1/PROTEASE 1/LYSOPHOSPHOLIPASE L1"/>
    <property type="match status" value="1"/>
</dbReference>
<organism evidence="3 4">
    <name type="scientific">Granulicella cerasi</name>
    <dbReference type="NCBI Taxonomy" id="741063"/>
    <lineage>
        <taxon>Bacteria</taxon>
        <taxon>Pseudomonadati</taxon>
        <taxon>Acidobacteriota</taxon>
        <taxon>Terriglobia</taxon>
        <taxon>Terriglobales</taxon>
        <taxon>Acidobacteriaceae</taxon>
        <taxon>Granulicella</taxon>
    </lineage>
</organism>
<proteinExistence type="predicted"/>
<dbReference type="CDD" id="cd04501">
    <property type="entry name" value="SGNH_hydrolase_like_4"/>
    <property type="match status" value="1"/>
</dbReference>
<keyword evidence="3" id="KW-0378">Hydrolase</keyword>
<dbReference type="Pfam" id="PF13472">
    <property type="entry name" value="Lipase_GDSL_2"/>
    <property type="match status" value="1"/>
</dbReference>
<comment type="caution">
    <text evidence="3">The sequence shown here is derived from an EMBL/GenBank/DDBJ whole genome shotgun (WGS) entry which is preliminary data.</text>
</comment>
<dbReference type="InterPro" id="IPR036514">
    <property type="entry name" value="SGNH_hydro_sf"/>
</dbReference>
<name>A0ABW1ZBD9_9BACT</name>
<feature type="domain" description="SGNH hydrolase-type esterase" evidence="2">
    <location>
        <begin position="67"/>
        <end position="230"/>
    </location>
</feature>
<dbReference type="InterPro" id="IPR051532">
    <property type="entry name" value="Ester_Hydrolysis_Enzymes"/>
</dbReference>
<keyword evidence="4" id="KW-1185">Reference proteome</keyword>
<dbReference type="Gene3D" id="3.40.50.1110">
    <property type="entry name" value="SGNH hydrolase"/>
    <property type="match status" value="1"/>
</dbReference>